<reference evidence="2 3" key="1">
    <citation type="submission" date="2019-12" db="EMBL/GenBank/DDBJ databases">
        <title>Genome sequence of Streptomyces bambusae.</title>
        <authorList>
            <person name="Bansal K."/>
            <person name="Choksket S."/>
            <person name="Korpole S."/>
            <person name="Patil P.B."/>
        </authorList>
    </citation>
    <scope>NUCLEOTIDE SEQUENCE [LARGE SCALE GENOMIC DNA]</scope>
    <source>
        <strain evidence="2 3">SK60</strain>
    </source>
</reference>
<feature type="transmembrane region" description="Helical" evidence="1">
    <location>
        <begin position="77"/>
        <end position="100"/>
    </location>
</feature>
<sequence length="281" mass="29024">MTAPTQPAAPTGNPAGYVSPLPEARPHLGHAIASEWTKMTSVRSTVWTLGSMVALVAGIGLFAVTRTTSIDYVNMPFTGPALFGLLVGQLSVMTLGVLTITSEHGTGLIRTTFTAAPDRFRVLTAKYVVLAGVTFTAVAGSVAVVGLTAAVLHNHAPAGVHDLRAELVGGLGGSLYVTLLGVLALAVGTLVRHSAGGVVAMLGIVLLPPLFGGMFSIWEALEPVGVLFLRYNAPAALMQLFGLPNTDVATTPGDWVHMALLVVLTGTAVAFSYVTTGRRDV</sequence>
<accession>A0ABS6ZBB8</accession>
<keyword evidence="1" id="KW-0472">Membrane</keyword>
<dbReference type="RefSeq" id="WP_219669921.1">
    <property type="nucleotide sequence ID" value="NZ_WTFF01000210.1"/>
</dbReference>
<feature type="transmembrane region" description="Helical" evidence="1">
    <location>
        <begin position="127"/>
        <end position="153"/>
    </location>
</feature>
<organism evidence="2 3">
    <name type="scientific">Streptomyces bambusae</name>
    <dbReference type="NCBI Taxonomy" id="1550616"/>
    <lineage>
        <taxon>Bacteria</taxon>
        <taxon>Bacillati</taxon>
        <taxon>Actinomycetota</taxon>
        <taxon>Actinomycetes</taxon>
        <taxon>Kitasatosporales</taxon>
        <taxon>Streptomycetaceae</taxon>
        <taxon>Streptomyces</taxon>
    </lineage>
</organism>
<keyword evidence="1" id="KW-0812">Transmembrane</keyword>
<protein>
    <submittedName>
        <fullName evidence="2">ABC transporter permease</fullName>
    </submittedName>
</protein>
<dbReference type="EMBL" id="WTFF01000210">
    <property type="protein sequence ID" value="MBW5485012.1"/>
    <property type="molecule type" value="Genomic_DNA"/>
</dbReference>
<gene>
    <name evidence="2" type="ORF">GPJ59_24795</name>
</gene>
<proteinExistence type="predicted"/>
<feature type="transmembrane region" description="Helical" evidence="1">
    <location>
        <begin position="255"/>
        <end position="274"/>
    </location>
</feature>
<feature type="transmembrane region" description="Helical" evidence="1">
    <location>
        <begin position="46"/>
        <end position="65"/>
    </location>
</feature>
<name>A0ABS6ZBB8_9ACTN</name>
<feature type="transmembrane region" description="Helical" evidence="1">
    <location>
        <begin position="198"/>
        <end position="218"/>
    </location>
</feature>
<keyword evidence="3" id="KW-1185">Reference proteome</keyword>
<evidence type="ECO:0000313" key="3">
    <source>
        <dbReference type="Proteomes" id="UP000812013"/>
    </source>
</evidence>
<dbReference type="Proteomes" id="UP000812013">
    <property type="component" value="Unassembled WGS sequence"/>
</dbReference>
<comment type="caution">
    <text evidence="2">The sequence shown here is derived from an EMBL/GenBank/DDBJ whole genome shotgun (WGS) entry which is preliminary data.</text>
</comment>
<feature type="transmembrane region" description="Helical" evidence="1">
    <location>
        <begin position="173"/>
        <end position="191"/>
    </location>
</feature>
<keyword evidence="1" id="KW-1133">Transmembrane helix</keyword>
<evidence type="ECO:0000256" key="1">
    <source>
        <dbReference type="SAM" id="Phobius"/>
    </source>
</evidence>
<evidence type="ECO:0000313" key="2">
    <source>
        <dbReference type="EMBL" id="MBW5485012.1"/>
    </source>
</evidence>